<organism evidence="2 3">
    <name type="scientific">Caenorhabditis remanei</name>
    <name type="common">Caenorhabditis vulgaris</name>
    <dbReference type="NCBI Taxonomy" id="31234"/>
    <lineage>
        <taxon>Eukaryota</taxon>
        <taxon>Metazoa</taxon>
        <taxon>Ecdysozoa</taxon>
        <taxon>Nematoda</taxon>
        <taxon>Chromadorea</taxon>
        <taxon>Rhabditida</taxon>
        <taxon>Rhabditina</taxon>
        <taxon>Rhabditomorpha</taxon>
        <taxon>Rhabditoidea</taxon>
        <taxon>Rhabditidae</taxon>
        <taxon>Peloderinae</taxon>
        <taxon>Caenorhabditis</taxon>
    </lineage>
</organism>
<gene>
    <name evidence="2" type="ORF">GCK72_006759</name>
</gene>
<accession>A0A6A5HI61</accession>
<dbReference type="AlphaFoldDB" id="A0A6A5HI61"/>
<name>A0A6A5HI61_CAERE</name>
<feature type="chain" id="PRO_5025554106" evidence="1">
    <location>
        <begin position="19"/>
        <end position="149"/>
    </location>
</feature>
<dbReference type="GeneID" id="9804011"/>
<evidence type="ECO:0000256" key="1">
    <source>
        <dbReference type="SAM" id="SignalP"/>
    </source>
</evidence>
<comment type="caution">
    <text evidence="2">The sequence shown here is derived from an EMBL/GenBank/DDBJ whole genome shotgun (WGS) entry which is preliminary data.</text>
</comment>
<evidence type="ECO:0000313" key="2">
    <source>
        <dbReference type="EMBL" id="KAF1766801.1"/>
    </source>
</evidence>
<dbReference type="PANTHER" id="PTHR21479">
    <property type="match status" value="1"/>
</dbReference>
<dbReference type="RefSeq" id="XP_003110178.2">
    <property type="nucleotide sequence ID" value="XM_003110130.2"/>
</dbReference>
<reference evidence="2 3" key="1">
    <citation type="submission" date="2019-12" db="EMBL/GenBank/DDBJ databases">
        <title>Chromosome-level assembly of the Caenorhabditis remanei genome.</title>
        <authorList>
            <person name="Teterina A.A."/>
            <person name="Willis J.H."/>
            <person name="Phillips P.C."/>
        </authorList>
    </citation>
    <scope>NUCLEOTIDE SEQUENCE [LARGE SCALE GENOMIC DNA]</scope>
    <source>
        <strain evidence="2 3">PX506</strain>
        <tissue evidence="2">Whole organism</tissue>
    </source>
</reference>
<proteinExistence type="predicted"/>
<dbReference type="PANTHER" id="PTHR21479:SF8">
    <property type="entry name" value="ML DOMAIN-CONTAINING PROTEIN-RELATED"/>
    <property type="match status" value="1"/>
</dbReference>
<dbReference type="KEGG" id="crq:GCK72_006759"/>
<evidence type="ECO:0000313" key="3">
    <source>
        <dbReference type="Proteomes" id="UP000483820"/>
    </source>
</evidence>
<sequence>MVKFTTAIFLYFISLVTCQYQRDFLVFTAHLTCKLPGIFRYQIQYMEDDTIFPHDRVTRFDSVGNGIGEVISNNFGVMYGDGFLDRNYEIYVIILHNCTKNSKMMREYQFYIDPPCETTGGCKRQFNLDITDLGEEVTPRVIHYPSYSV</sequence>
<keyword evidence="1" id="KW-0732">Signal</keyword>
<protein>
    <submittedName>
        <fullName evidence="2">Uncharacterized protein</fullName>
    </submittedName>
</protein>
<feature type="signal peptide" evidence="1">
    <location>
        <begin position="1"/>
        <end position="18"/>
    </location>
</feature>
<dbReference type="CTD" id="9804011"/>
<dbReference type="EMBL" id="WUAV01000002">
    <property type="protein sequence ID" value="KAF1766801.1"/>
    <property type="molecule type" value="Genomic_DNA"/>
</dbReference>
<dbReference type="Proteomes" id="UP000483820">
    <property type="component" value="Chromosome II"/>
</dbReference>